<evidence type="ECO:0000313" key="2">
    <source>
        <dbReference type="Proteomes" id="UP001054945"/>
    </source>
</evidence>
<dbReference type="Proteomes" id="UP001054945">
    <property type="component" value="Unassembled WGS sequence"/>
</dbReference>
<evidence type="ECO:0000313" key="1">
    <source>
        <dbReference type="EMBL" id="GIY91882.1"/>
    </source>
</evidence>
<comment type="caution">
    <text evidence="1">The sequence shown here is derived from an EMBL/GenBank/DDBJ whole genome shotgun (WGS) entry which is preliminary data.</text>
</comment>
<protein>
    <submittedName>
        <fullName evidence="1">Uncharacterized protein</fullName>
    </submittedName>
</protein>
<dbReference type="EMBL" id="BPLR01000063">
    <property type="protein sequence ID" value="GIY91882.1"/>
    <property type="molecule type" value="Genomic_DNA"/>
</dbReference>
<organism evidence="1 2">
    <name type="scientific">Caerostris extrusa</name>
    <name type="common">Bark spider</name>
    <name type="synonym">Caerostris bankana</name>
    <dbReference type="NCBI Taxonomy" id="172846"/>
    <lineage>
        <taxon>Eukaryota</taxon>
        <taxon>Metazoa</taxon>
        <taxon>Ecdysozoa</taxon>
        <taxon>Arthropoda</taxon>
        <taxon>Chelicerata</taxon>
        <taxon>Arachnida</taxon>
        <taxon>Araneae</taxon>
        <taxon>Araneomorphae</taxon>
        <taxon>Entelegynae</taxon>
        <taxon>Araneoidea</taxon>
        <taxon>Araneidae</taxon>
        <taxon>Caerostris</taxon>
    </lineage>
</organism>
<dbReference type="AlphaFoldDB" id="A0AAV4X9Q6"/>
<keyword evidence="2" id="KW-1185">Reference proteome</keyword>
<accession>A0AAV4X9Q6</accession>
<sequence>MRGFWMRNNGGTELANSYALFVDAKYWVVRVGEFLCIVCGCRVGNICSFWMRNIGLTELENSYALFLDRNYWVARVGRILMLLFFGFGG</sequence>
<gene>
    <name evidence="1" type="ORF">CEXT_134841</name>
</gene>
<reference evidence="1 2" key="1">
    <citation type="submission" date="2021-06" db="EMBL/GenBank/DDBJ databases">
        <title>Caerostris extrusa draft genome.</title>
        <authorList>
            <person name="Kono N."/>
            <person name="Arakawa K."/>
        </authorList>
    </citation>
    <scope>NUCLEOTIDE SEQUENCE [LARGE SCALE GENOMIC DNA]</scope>
</reference>
<proteinExistence type="predicted"/>
<name>A0AAV4X9Q6_CAEEX</name>